<keyword evidence="2" id="KW-0732">Signal</keyword>
<dbReference type="PATRIC" id="fig|1348657.5.peg.1167"/>
<feature type="signal peptide" evidence="2">
    <location>
        <begin position="1"/>
        <end position="33"/>
    </location>
</feature>
<dbReference type="STRING" id="1348657.M622_13150"/>
<dbReference type="Proteomes" id="UP000015455">
    <property type="component" value="Unassembled WGS sequence"/>
</dbReference>
<evidence type="ECO:0000256" key="2">
    <source>
        <dbReference type="SAM" id="SignalP"/>
    </source>
</evidence>
<keyword evidence="4" id="KW-1185">Reference proteome</keyword>
<dbReference type="RefSeq" id="WP_021248604.1">
    <property type="nucleotide sequence ID" value="NZ_ATJV01000046.1"/>
</dbReference>
<dbReference type="InterPro" id="IPR019110">
    <property type="entry name" value="Uncharacterised_RAQPRD"/>
</dbReference>
<dbReference type="Pfam" id="PF09686">
    <property type="entry name" value="Plasmid_RAQPRD"/>
    <property type="match status" value="1"/>
</dbReference>
<proteinExistence type="predicted"/>
<name>S9ZS29_9RHOO</name>
<feature type="region of interest" description="Disordered" evidence="1">
    <location>
        <begin position="95"/>
        <end position="123"/>
    </location>
</feature>
<dbReference type="EMBL" id="ATJV01000046">
    <property type="protein sequence ID" value="EPZ16327.1"/>
    <property type="molecule type" value="Genomic_DNA"/>
</dbReference>
<comment type="caution">
    <text evidence="3">The sequence shown here is derived from an EMBL/GenBank/DDBJ whole genome shotgun (WGS) entry which is preliminary data.</text>
</comment>
<accession>S9ZS29</accession>
<reference evidence="3 4" key="1">
    <citation type="submission" date="2013-06" db="EMBL/GenBank/DDBJ databases">
        <title>Draft genome sequence of Thauera terpenica.</title>
        <authorList>
            <person name="Liu B."/>
            <person name="Frostegard A.H."/>
            <person name="Shapleigh J.P."/>
        </authorList>
    </citation>
    <scope>NUCLEOTIDE SEQUENCE [LARGE SCALE GENOMIC DNA]</scope>
    <source>
        <strain evidence="3 4">58Eu</strain>
    </source>
</reference>
<feature type="chain" id="PRO_5004561024" description="Raqprd family integrative conjugative element protein" evidence="2">
    <location>
        <begin position="34"/>
        <end position="123"/>
    </location>
</feature>
<dbReference type="eggNOG" id="ENOG5032X5X">
    <property type="taxonomic scope" value="Bacteria"/>
</dbReference>
<sequence length="123" mass="13682">MTTNGKPTTDCSRTPILALVLAAALSTTPPVLAGDSALENAQLVALVRQLDQLERTARHGASLTRDERARYQFDYARLDQDIERIRAGLQDYLVPQRAQPRDPVPLVGDYVRRDRADDEEPSP</sequence>
<dbReference type="NCBIfam" id="TIGR01690">
    <property type="entry name" value="ICE_RAQPRD"/>
    <property type="match status" value="1"/>
</dbReference>
<dbReference type="AlphaFoldDB" id="S9ZS29"/>
<dbReference type="OrthoDB" id="8910666at2"/>
<evidence type="ECO:0008006" key="5">
    <source>
        <dbReference type="Google" id="ProtNLM"/>
    </source>
</evidence>
<organism evidence="3 4">
    <name type="scientific">Thauera terpenica 58Eu</name>
    <dbReference type="NCBI Taxonomy" id="1348657"/>
    <lineage>
        <taxon>Bacteria</taxon>
        <taxon>Pseudomonadati</taxon>
        <taxon>Pseudomonadota</taxon>
        <taxon>Betaproteobacteria</taxon>
        <taxon>Rhodocyclales</taxon>
        <taxon>Zoogloeaceae</taxon>
        <taxon>Thauera</taxon>
    </lineage>
</organism>
<protein>
    <recommendedName>
        <fullName evidence="5">Raqprd family integrative conjugative element protein</fullName>
    </recommendedName>
</protein>
<evidence type="ECO:0000313" key="3">
    <source>
        <dbReference type="EMBL" id="EPZ16327.1"/>
    </source>
</evidence>
<gene>
    <name evidence="3" type="ORF">M622_13150</name>
</gene>
<evidence type="ECO:0000256" key="1">
    <source>
        <dbReference type="SAM" id="MobiDB-lite"/>
    </source>
</evidence>
<evidence type="ECO:0000313" key="4">
    <source>
        <dbReference type="Proteomes" id="UP000015455"/>
    </source>
</evidence>